<dbReference type="EMBL" id="FMKA01000025">
    <property type="protein sequence ID" value="SCP98716.1"/>
    <property type="molecule type" value="Genomic_DNA"/>
</dbReference>
<evidence type="ECO:0000313" key="6">
    <source>
        <dbReference type="Proteomes" id="UP000199315"/>
    </source>
</evidence>
<dbReference type="PANTHER" id="PTHR48097:SF5">
    <property type="entry name" value="LOW SPECIFICITY L-THREONINE ALDOLASE"/>
    <property type="match status" value="1"/>
</dbReference>
<evidence type="ECO:0000313" key="5">
    <source>
        <dbReference type="EMBL" id="SCP98716.1"/>
    </source>
</evidence>
<keyword evidence="6" id="KW-1185">Reference proteome</keyword>
<dbReference type="PANTHER" id="PTHR48097">
    <property type="entry name" value="L-THREONINE ALDOLASE-RELATED"/>
    <property type="match status" value="1"/>
</dbReference>
<comment type="cofactor">
    <cofactor evidence="1">
        <name>pyridoxal 5'-phosphate</name>
        <dbReference type="ChEBI" id="CHEBI:597326"/>
    </cofactor>
</comment>
<protein>
    <submittedName>
        <fullName evidence="5">L-threonine aldolase</fullName>
    </submittedName>
</protein>
<dbReference type="STRING" id="1619234.SAMN05421730_10256"/>
<dbReference type="OrthoDB" id="9774495at2"/>
<evidence type="ECO:0000256" key="3">
    <source>
        <dbReference type="ARBA" id="ARBA00022898"/>
    </source>
</evidence>
<reference evidence="5 6" key="1">
    <citation type="submission" date="2016-09" db="EMBL/GenBank/DDBJ databases">
        <authorList>
            <person name="Capua I."/>
            <person name="De Benedictis P."/>
            <person name="Joannis T."/>
            <person name="Lombin L.H."/>
            <person name="Cattoli G."/>
        </authorList>
    </citation>
    <scope>NUCLEOTIDE SEQUENCE [LARGE SCALE GENOMIC DNA]</scope>
    <source>
        <strain evidence="5 6">GluBS11</strain>
    </source>
</reference>
<dbReference type="Pfam" id="PF01212">
    <property type="entry name" value="Beta_elim_lyase"/>
    <property type="match status" value="1"/>
</dbReference>
<proteinExistence type="inferred from homology"/>
<dbReference type="GO" id="GO:0016829">
    <property type="term" value="F:lyase activity"/>
    <property type="evidence" value="ECO:0007669"/>
    <property type="project" value="InterPro"/>
</dbReference>
<sequence length="341" mass="38135">MLYFDSDYMEGAHPLILEKLMETNMEKTPGYGTDKYCESAKNKIRMACNCPAAEIHFLVGGTQTNATVIKALLRSYEGVVAADSGHISTHEAGAIEAGGHKVLTLPQKQGKILPEQVDRYMETFNNDQNNAHMVHPGMVYISHPTEYGTLYTKKELEDLGRVCRKHDIPLYLDGARLGYGLAAEDTDVTLEVIARCCDVFYIGGTKVGALFGEAVVITRPDLVKNFFTLVKQQGGLLAKGRLLGIQFDVLFTDDLYIEIGKHAIRMAEKLKNGLLEKGFEFYFESPTNQQFLILDNQDMDRLSEIVSFSFWESYDEPHTVVRLATNWATAEADIDLLLESV</sequence>
<dbReference type="InterPro" id="IPR001597">
    <property type="entry name" value="ArAA_b-elim_lyase/Thr_aldolase"/>
</dbReference>
<dbReference type="InterPro" id="IPR015421">
    <property type="entry name" value="PyrdxlP-dep_Trfase_major"/>
</dbReference>
<dbReference type="GO" id="GO:0006520">
    <property type="term" value="P:amino acid metabolic process"/>
    <property type="evidence" value="ECO:0007669"/>
    <property type="project" value="InterPro"/>
</dbReference>
<dbReference type="Gene3D" id="3.40.640.10">
    <property type="entry name" value="Type I PLP-dependent aspartate aminotransferase-like (Major domain)"/>
    <property type="match status" value="1"/>
</dbReference>
<comment type="similarity">
    <text evidence="2">Belongs to the threonine aldolase family.</text>
</comment>
<keyword evidence="3" id="KW-0663">Pyridoxal phosphate</keyword>
<dbReference type="InterPro" id="IPR015422">
    <property type="entry name" value="PyrdxlP-dep_Trfase_small"/>
</dbReference>
<name>A0A1D3TWR4_9FIRM</name>
<dbReference type="Proteomes" id="UP000199315">
    <property type="component" value="Unassembled WGS sequence"/>
</dbReference>
<gene>
    <name evidence="5" type="ORF">SAMN05421730_10256</name>
</gene>
<dbReference type="InterPro" id="IPR015424">
    <property type="entry name" value="PyrdxlP-dep_Trfase"/>
</dbReference>
<dbReference type="SUPFAM" id="SSF53383">
    <property type="entry name" value="PLP-dependent transferases"/>
    <property type="match status" value="1"/>
</dbReference>
<evidence type="ECO:0000256" key="1">
    <source>
        <dbReference type="ARBA" id="ARBA00001933"/>
    </source>
</evidence>
<dbReference type="AlphaFoldDB" id="A0A1D3TWR4"/>
<evidence type="ECO:0000256" key="2">
    <source>
        <dbReference type="ARBA" id="ARBA00006966"/>
    </source>
</evidence>
<dbReference type="Gene3D" id="3.90.1150.10">
    <property type="entry name" value="Aspartate Aminotransferase, domain 1"/>
    <property type="match status" value="1"/>
</dbReference>
<evidence type="ECO:0000259" key="4">
    <source>
        <dbReference type="Pfam" id="PF01212"/>
    </source>
</evidence>
<feature type="domain" description="Aromatic amino acid beta-eliminating lyase/threonine aldolase" evidence="4">
    <location>
        <begin position="14"/>
        <end position="293"/>
    </location>
</feature>
<organism evidence="5 6">
    <name type="scientific">Anaerobium acetethylicum</name>
    <dbReference type="NCBI Taxonomy" id="1619234"/>
    <lineage>
        <taxon>Bacteria</taxon>
        <taxon>Bacillati</taxon>
        <taxon>Bacillota</taxon>
        <taxon>Clostridia</taxon>
        <taxon>Lachnospirales</taxon>
        <taxon>Lachnospiraceae</taxon>
        <taxon>Anaerobium</taxon>
    </lineage>
</organism>
<accession>A0A1D3TWR4</accession>
<dbReference type="RefSeq" id="WP_091235838.1">
    <property type="nucleotide sequence ID" value="NZ_FMKA01000025.1"/>
</dbReference>